<dbReference type="OrthoDB" id="270167at2759"/>
<keyword evidence="2" id="KW-0479">Metal-binding</keyword>
<sequence>MQAISNEPGANEAQLVCTSCKTRKRKCDKALPKCSPCSKKRLKCEYLQPVPNGDSTQTDQPWHSISIVNESQHNSRAIDFPTMLFLDPTILQQSQVELYQTTFHIPGQILGYLGDMDDIRNIASKFFTHVHVWMPFISKKRFYEVYLPSYSKYRPDVTLLFLSLKLLTSSPPRDPQNPQTRLYRAVKHFLVEVEDSTVFSILVLQAGVLLALYELGHGIYPAAFLTIGACARYAYALGIKTKTAASTRRVLTLVEVEERKRVWWALVILDRFVSIGCPGRPFVTEDPTLDDLFPIDDEAWDKGIVRLEDSFTLSAPKASHMSKFALLCQAARLLGQVLHHLSSNSVDSHDAWIQLERTIQSMLAASLDSENPDNDQIAFVYSTLVALHTPWLSPGPGMAIMDAERSNHAREVIQQILHKVKTNLVEQKCFLARDPDDISPWGLFFAYRLCVDHIRSGERASGPDFSEVIKSLKETFVTIDARWNVAGVYLKLLEAQEATSYF</sequence>
<keyword evidence="6" id="KW-0539">Nucleus</keyword>
<dbReference type="InterPro" id="IPR001138">
    <property type="entry name" value="Zn2Cys6_DnaBD"/>
</dbReference>
<evidence type="ECO:0000313" key="9">
    <source>
        <dbReference type="Proteomes" id="UP000509510"/>
    </source>
</evidence>
<dbReference type="AlphaFoldDB" id="A0A7H8QNC8"/>
<organism evidence="8 9">
    <name type="scientific">Talaromyces rugulosus</name>
    <name type="common">Penicillium rugulosum</name>
    <dbReference type="NCBI Taxonomy" id="121627"/>
    <lineage>
        <taxon>Eukaryota</taxon>
        <taxon>Fungi</taxon>
        <taxon>Dikarya</taxon>
        <taxon>Ascomycota</taxon>
        <taxon>Pezizomycotina</taxon>
        <taxon>Eurotiomycetes</taxon>
        <taxon>Eurotiomycetidae</taxon>
        <taxon>Eurotiales</taxon>
        <taxon>Trichocomaceae</taxon>
        <taxon>Talaromyces</taxon>
        <taxon>Talaromyces sect. Islandici</taxon>
    </lineage>
</organism>
<dbReference type="SUPFAM" id="SSF57701">
    <property type="entry name" value="Zn2/Cys6 DNA-binding domain"/>
    <property type="match status" value="1"/>
</dbReference>
<dbReference type="CDD" id="cd12148">
    <property type="entry name" value="fungal_TF_MHR"/>
    <property type="match status" value="1"/>
</dbReference>
<keyword evidence="5" id="KW-0804">Transcription</keyword>
<dbReference type="KEGG" id="trg:TRUGW13939_02517"/>
<dbReference type="Gene3D" id="4.10.240.10">
    <property type="entry name" value="Zn(2)-C6 fungal-type DNA-binding domain"/>
    <property type="match status" value="1"/>
</dbReference>
<dbReference type="PROSITE" id="PS00463">
    <property type="entry name" value="ZN2_CY6_FUNGAL_1"/>
    <property type="match status" value="1"/>
</dbReference>
<dbReference type="GO" id="GO:0003677">
    <property type="term" value="F:DNA binding"/>
    <property type="evidence" value="ECO:0007669"/>
    <property type="project" value="UniProtKB-KW"/>
</dbReference>
<dbReference type="EMBL" id="CP055899">
    <property type="protein sequence ID" value="QKX55424.1"/>
    <property type="molecule type" value="Genomic_DNA"/>
</dbReference>
<evidence type="ECO:0000313" key="8">
    <source>
        <dbReference type="EMBL" id="QKX55424.1"/>
    </source>
</evidence>
<proteinExistence type="predicted"/>
<dbReference type="GO" id="GO:0008270">
    <property type="term" value="F:zinc ion binding"/>
    <property type="evidence" value="ECO:0007669"/>
    <property type="project" value="InterPro"/>
</dbReference>
<dbReference type="InterPro" id="IPR007219">
    <property type="entry name" value="XnlR_reg_dom"/>
</dbReference>
<keyword evidence="3" id="KW-0805">Transcription regulation</keyword>
<name>A0A7H8QNC8_TALRU</name>
<dbReference type="SMART" id="SM00066">
    <property type="entry name" value="GAL4"/>
    <property type="match status" value="1"/>
</dbReference>
<dbReference type="Pfam" id="PF04082">
    <property type="entry name" value="Fungal_trans"/>
    <property type="match status" value="1"/>
</dbReference>
<accession>A0A7H8QNC8</accession>
<dbReference type="GO" id="GO:0005634">
    <property type="term" value="C:nucleus"/>
    <property type="evidence" value="ECO:0007669"/>
    <property type="project" value="UniProtKB-SubCell"/>
</dbReference>
<evidence type="ECO:0000256" key="1">
    <source>
        <dbReference type="ARBA" id="ARBA00004123"/>
    </source>
</evidence>
<keyword evidence="9" id="KW-1185">Reference proteome</keyword>
<dbReference type="InterPro" id="IPR036864">
    <property type="entry name" value="Zn2-C6_fun-type_DNA-bd_sf"/>
</dbReference>
<evidence type="ECO:0000256" key="3">
    <source>
        <dbReference type="ARBA" id="ARBA00023015"/>
    </source>
</evidence>
<dbReference type="InterPro" id="IPR050815">
    <property type="entry name" value="TF_fung"/>
</dbReference>
<evidence type="ECO:0000259" key="7">
    <source>
        <dbReference type="PROSITE" id="PS50048"/>
    </source>
</evidence>
<reference evidence="9" key="1">
    <citation type="submission" date="2020-06" db="EMBL/GenBank/DDBJ databases">
        <title>A chromosome-scale genome assembly of Talaromyces rugulosus W13939.</title>
        <authorList>
            <person name="Wang B."/>
            <person name="Guo L."/>
            <person name="Ye K."/>
            <person name="Wang L."/>
        </authorList>
    </citation>
    <scope>NUCLEOTIDE SEQUENCE [LARGE SCALE GENOMIC DNA]</scope>
    <source>
        <strain evidence="9">W13939</strain>
    </source>
</reference>
<protein>
    <recommendedName>
        <fullName evidence="7">Zn(2)-C6 fungal-type domain-containing protein</fullName>
    </recommendedName>
</protein>
<dbReference type="GeneID" id="55990025"/>
<comment type="subcellular location">
    <subcellularLocation>
        <location evidence="1">Nucleus</location>
    </subcellularLocation>
</comment>
<dbReference type="PANTHER" id="PTHR47338:SF20">
    <property type="entry name" value="ZN(II)2CYS6 TRANSCRIPTION FACTOR (EUROFUNG)"/>
    <property type="match status" value="1"/>
</dbReference>
<feature type="domain" description="Zn(2)-C6 fungal-type" evidence="7">
    <location>
        <begin position="16"/>
        <end position="46"/>
    </location>
</feature>
<dbReference type="PROSITE" id="PS50048">
    <property type="entry name" value="ZN2_CY6_FUNGAL_2"/>
    <property type="match status" value="1"/>
</dbReference>
<dbReference type="Proteomes" id="UP000509510">
    <property type="component" value="Chromosome II"/>
</dbReference>
<keyword evidence="4" id="KW-0238">DNA-binding</keyword>
<dbReference type="Pfam" id="PF00172">
    <property type="entry name" value="Zn_clus"/>
    <property type="match status" value="1"/>
</dbReference>
<gene>
    <name evidence="8" type="ORF">TRUGW13939_02517</name>
</gene>
<dbReference type="SMART" id="SM00906">
    <property type="entry name" value="Fungal_trans"/>
    <property type="match status" value="1"/>
</dbReference>
<evidence type="ECO:0000256" key="2">
    <source>
        <dbReference type="ARBA" id="ARBA00022723"/>
    </source>
</evidence>
<dbReference type="PANTHER" id="PTHR47338">
    <property type="entry name" value="ZN(II)2CYS6 TRANSCRIPTION FACTOR (EUROFUNG)-RELATED"/>
    <property type="match status" value="1"/>
</dbReference>
<dbReference type="RefSeq" id="XP_035341603.1">
    <property type="nucleotide sequence ID" value="XM_035485710.1"/>
</dbReference>
<dbReference type="GO" id="GO:0006351">
    <property type="term" value="P:DNA-templated transcription"/>
    <property type="evidence" value="ECO:0007669"/>
    <property type="project" value="InterPro"/>
</dbReference>
<evidence type="ECO:0000256" key="5">
    <source>
        <dbReference type="ARBA" id="ARBA00023163"/>
    </source>
</evidence>
<dbReference type="GO" id="GO:0000981">
    <property type="term" value="F:DNA-binding transcription factor activity, RNA polymerase II-specific"/>
    <property type="evidence" value="ECO:0007669"/>
    <property type="project" value="InterPro"/>
</dbReference>
<dbReference type="CDD" id="cd00067">
    <property type="entry name" value="GAL4"/>
    <property type="match status" value="1"/>
</dbReference>
<evidence type="ECO:0000256" key="4">
    <source>
        <dbReference type="ARBA" id="ARBA00023125"/>
    </source>
</evidence>
<evidence type="ECO:0000256" key="6">
    <source>
        <dbReference type="ARBA" id="ARBA00023242"/>
    </source>
</evidence>